<evidence type="ECO:0000256" key="1">
    <source>
        <dbReference type="SAM" id="Phobius"/>
    </source>
</evidence>
<feature type="transmembrane region" description="Helical" evidence="1">
    <location>
        <begin position="120"/>
        <end position="140"/>
    </location>
</feature>
<accession>A0ABZ1C2P3</accession>
<protein>
    <recommendedName>
        <fullName evidence="4">DUF2335 domain-containing protein</fullName>
    </recommendedName>
</protein>
<evidence type="ECO:0000313" key="3">
    <source>
        <dbReference type="Proteomes" id="UP000738431"/>
    </source>
</evidence>
<name>A0ABZ1C2P3_9BACT</name>
<sequence length="152" mass="17133">MDTQELYEFADREIRIGTHDRLIMAQAKEASGGVDAVTRQKYWQLRADAIRTKAKENPGVPDDLYFRELVARMNREEGGRRLRANLVGWMWVLVCFGSFCAAAIFFWAARSSFIHSRDSVYTFGGAGVGFLVLAIIAYVVTKRDAGEDPFAD</sequence>
<keyword evidence="1" id="KW-0812">Transmembrane</keyword>
<organism evidence="2 3">
    <name type="scientific">Actomonas aquatica</name>
    <dbReference type="NCBI Taxonomy" id="2866162"/>
    <lineage>
        <taxon>Bacteria</taxon>
        <taxon>Pseudomonadati</taxon>
        <taxon>Verrucomicrobiota</taxon>
        <taxon>Opitutia</taxon>
        <taxon>Opitutales</taxon>
        <taxon>Opitutaceae</taxon>
        <taxon>Actomonas</taxon>
    </lineage>
</organism>
<dbReference type="RefSeq" id="WP_221031490.1">
    <property type="nucleotide sequence ID" value="NZ_CP139781.1"/>
</dbReference>
<keyword evidence="1" id="KW-1133">Transmembrane helix</keyword>
<evidence type="ECO:0008006" key="4">
    <source>
        <dbReference type="Google" id="ProtNLM"/>
    </source>
</evidence>
<proteinExistence type="predicted"/>
<gene>
    <name evidence="2" type="ORF">K1X11_014285</name>
</gene>
<dbReference type="EMBL" id="CP139781">
    <property type="protein sequence ID" value="WRQ85978.1"/>
    <property type="molecule type" value="Genomic_DNA"/>
</dbReference>
<keyword evidence="1" id="KW-0472">Membrane</keyword>
<evidence type="ECO:0000313" key="2">
    <source>
        <dbReference type="EMBL" id="WRQ85978.1"/>
    </source>
</evidence>
<feature type="transmembrane region" description="Helical" evidence="1">
    <location>
        <begin position="86"/>
        <end position="108"/>
    </location>
</feature>
<dbReference type="Proteomes" id="UP000738431">
    <property type="component" value="Chromosome"/>
</dbReference>
<reference evidence="2 3" key="2">
    <citation type="submission" date="2023-12" db="EMBL/GenBank/DDBJ databases">
        <title>Description of an unclassified Opitutus bacterium of Verrucomicrobiota.</title>
        <authorList>
            <person name="Zhang D.-F."/>
        </authorList>
    </citation>
    <scope>NUCLEOTIDE SEQUENCE [LARGE SCALE GENOMIC DNA]</scope>
    <source>
        <strain evidence="2 3">WL0086</strain>
    </source>
</reference>
<keyword evidence="3" id="KW-1185">Reference proteome</keyword>
<reference evidence="2 3" key="1">
    <citation type="submission" date="2021-08" db="EMBL/GenBank/DDBJ databases">
        <authorList>
            <person name="Zhang D."/>
            <person name="Zhang A."/>
            <person name="Wang L."/>
        </authorList>
    </citation>
    <scope>NUCLEOTIDE SEQUENCE [LARGE SCALE GENOMIC DNA]</scope>
    <source>
        <strain evidence="2 3">WL0086</strain>
    </source>
</reference>